<protein>
    <recommendedName>
        <fullName evidence="3">Carboxypeptidase-like protein</fullName>
    </recommendedName>
</protein>
<gene>
    <name evidence="1" type="ORF">DFQ12_3144</name>
</gene>
<dbReference type="SUPFAM" id="SSF49464">
    <property type="entry name" value="Carboxypeptidase regulatory domain-like"/>
    <property type="match status" value="1"/>
</dbReference>
<dbReference type="AlphaFoldDB" id="A0A420B858"/>
<sequence>MFSKQNRTDSIMILFFIKRIRFYILFSLLCSFHWGLAQQKLAAEIQMPAFSKATVGEVFQLLKERQDVLFSFNGNILQMDSIIYPKAYKGNLYDYLDGILGKEYSFKELGKHIIVQYTPQRMSVDFEVQTPRKDKVVITGYIKNIRTNNPISNASIFDRSALLSTLTDKNGYFELDVKKKSNLIAVNVSKEMFRDTSVMVIFPIEAKIGDKKKREYGYFEGYEEDHGLYKSFFGRIFLSPAQQIQSMNLGGMFLYSPYQISMTPGLSSHGFIRSQIVNKFSLNIIGGATAGVKGVELGGVFNINQYNMQGFQVAGVFNTVGGNVSGVQLAGVGNRVFGTVKGVQIGGVLNKADTVRGVQIAGVANTAKEAAGTTQLAGVLNNSSGDVGIQIAGIANKAKKVKGFQLAGIVNIADSSDYPIGLLNLIKNGEKNLSLAIDEDSYLSLQFRSGGRVLYSVLSIGAALGNDGPAKYAFEAGLGAVLLNKSKFALRTEITTRNHLTEKFKSLDNHQSSFRVIPAYKLTDALSIFVAPSFNYAERDEDAVSGGGTQWKAWGRDRTRNTFYGGGTAGLMLKL</sequence>
<evidence type="ECO:0008006" key="3">
    <source>
        <dbReference type="Google" id="ProtNLM"/>
    </source>
</evidence>
<reference evidence="1 2" key="1">
    <citation type="submission" date="2018-09" db="EMBL/GenBank/DDBJ databases">
        <title>Genomic Encyclopedia of Type Strains, Phase III (KMG-III): the genomes of soil and plant-associated and newly described type strains.</title>
        <authorList>
            <person name="Whitman W."/>
        </authorList>
    </citation>
    <scope>NUCLEOTIDE SEQUENCE [LARGE SCALE GENOMIC DNA]</scope>
    <source>
        <strain evidence="1 2">CECT 7938</strain>
    </source>
</reference>
<organism evidence="1 2">
    <name type="scientific">Sphingobacterium detergens</name>
    <dbReference type="NCBI Taxonomy" id="1145106"/>
    <lineage>
        <taxon>Bacteria</taxon>
        <taxon>Pseudomonadati</taxon>
        <taxon>Bacteroidota</taxon>
        <taxon>Sphingobacteriia</taxon>
        <taxon>Sphingobacteriales</taxon>
        <taxon>Sphingobacteriaceae</taxon>
        <taxon>Sphingobacterium</taxon>
    </lineage>
</organism>
<accession>A0A420B858</accession>
<evidence type="ECO:0000313" key="1">
    <source>
        <dbReference type="EMBL" id="RKE52897.1"/>
    </source>
</evidence>
<dbReference type="EMBL" id="RAPY01000002">
    <property type="protein sequence ID" value="RKE52897.1"/>
    <property type="molecule type" value="Genomic_DNA"/>
</dbReference>
<dbReference type="OrthoDB" id="5505971at2"/>
<dbReference type="InterPro" id="IPR008969">
    <property type="entry name" value="CarboxyPept-like_regulatory"/>
</dbReference>
<dbReference type="RefSeq" id="WP_120259892.1">
    <property type="nucleotide sequence ID" value="NZ_RAPY01000002.1"/>
</dbReference>
<keyword evidence="2" id="KW-1185">Reference proteome</keyword>
<proteinExistence type="predicted"/>
<comment type="caution">
    <text evidence="1">The sequence shown here is derived from an EMBL/GenBank/DDBJ whole genome shotgun (WGS) entry which is preliminary data.</text>
</comment>
<evidence type="ECO:0000313" key="2">
    <source>
        <dbReference type="Proteomes" id="UP000286246"/>
    </source>
</evidence>
<name>A0A420B858_SPHD1</name>
<dbReference type="Proteomes" id="UP000286246">
    <property type="component" value="Unassembled WGS sequence"/>
</dbReference>